<keyword evidence="2" id="KW-1185">Reference proteome</keyword>
<dbReference type="VEuPathDB" id="TriTrypDB:ADEAN_000583500"/>
<accession>A0A7G2CH34</accession>
<reference evidence="1 2" key="1">
    <citation type="submission" date="2020-08" db="EMBL/GenBank/DDBJ databases">
        <authorList>
            <person name="Newling K."/>
            <person name="Davey J."/>
            <person name="Forrester S."/>
        </authorList>
    </citation>
    <scope>NUCLEOTIDE SEQUENCE [LARGE SCALE GENOMIC DNA]</scope>
    <source>
        <strain evidence="2">Crithidia deanei Carvalho (ATCC PRA-265)</strain>
    </source>
</reference>
<name>A0A7G2CH34_9TRYP</name>
<organism evidence="1 2">
    <name type="scientific">Angomonas deanei</name>
    <dbReference type="NCBI Taxonomy" id="59799"/>
    <lineage>
        <taxon>Eukaryota</taxon>
        <taxon>Discoba</taxon>
        <taxon>Euglenozoa</taxon>
        <taxon>Kinetoplastea</taxon>
        <taxon>Metakinetoplastina</taxon>
        <taxon>Trypanosomatida</taxon>
        <taxon>Trypanosomatidae</taxon>
        <taxon>Strigomonadinae</taxon>
        <taxon>Angomonas</taxon>
    </lineage>
</organism>
<dbReference type="Proteomes" id="UP000515908">
    <property type="component" value="Chromosome 11"/>
</dbReference>
<evidence type="ECO:0000313" key="1">
    <source>
        <dbReference type="EMBL" id="CAD2218347.1"/>
    </source>
</evidence>
<gene>
    <name evidence="1" type="ORF">ADEAN_000583500</name>
</gene>
<sequence>MNSAIISEDKFSLNSNHPTSAPRHFHVAGNRVHVGHDDKVVYAAPKLYNAASVSGGSPGISTTYSSLFPTPASVPNRRSAAFVDTPMDAVKVEDIRTEDRRLFNATGGCARGESTNSLENDPSVVRRYACGLEDPIQQEITQACRCHPSAASSNISSGSWVEPLRSRRPLRRAWPAGSKALFVDDVLNKCQFFSLHDVVTAVSATPKEELCQALAQLDVEGVEILSVSGWPSSPTPTFSESCPSSKSDALALAVVSADLYVNKREEMDTIPRQDISPNCNLLTATTSTDFLEKSICLDDGPEWQCRAARRASPISNSSGQIVLEVSSSTDTGSRRMVCAGCADELDYPII</sequence>
<dbReference type="AlphaFoldDB" id="A0A7G2CH34"/>
<proteinExistence type="predicted"/>
<protein>
    <submittedName>
        <fullName evidence="1">Uncharacterized protein</fullName>
    </submittedName>
</protein>
<dbReference type="EMBL" id="LR877155">
    <property type="protein sequence ID" value="CAD2218347.1"/>
    <property type="molecule type" value="Genomic_DNA"/>
</dbReference>
<evidence type="ECO:0000313" key="2">
    <source>
        <dbReference type="Proteomes" id="UP000515908"/>
    </source>
</evidence>